<dbReference type="Proteomes" id="UP000199150">
    <property type="component" value="Unassembled WGS sequence"/>
</dbReference>
<name>A0A1G4R877_9CAUL</name>
<dbReference type="AlphaFoldDB" id="A0A1G4R877"/>
<dbReference type="OrthoDB" id="5297564at2"/>
<keyword evidence="1" id="KW-0175">Coiled coil</keyword>
<gene>
    <name evidence="4" type="ORF">SAMN02927928_1655</name>
</gene>
<protein>
    <recommendedName>
        <fullName evidence="6">MetA-pathway of phenol degradation</fullName>
    </recommendedName>
</protein>
<evidence type="ECO:0000256" key="3">
    <source>
        <dbReference type="SAM" id="SignalP"/>
    </source>
</evidence>
<reference evidence="5" key="1">
    <citation type="submission" date="2016-10" db="EMBL/GenBank/DDBJ databases">
        <authorList>
            <person name="Varghese N."/>
            <person name="Submissions S."/>
        </authorList>
    </citation>
    <scope>NUCLEOTIDE SEQUENCE [LARGE SCALE GENOMIC DNA]</scope>
    <source>
        <strain evidence="5">CGMCC 1.3431</strain>
    </source>
</reference>
<dbReference type="STRING" id="260084.SAMN02927928_1655"/>
<feature type="chain" id="PRO_5011505778" description="MetA-pathway of phenol degradation" evidence="3">
    <location>
        <begin position="34"/>
        <end position="464"/>
    </location>
</feature>
<keyword evidence="5" id="KW-1185">Reference proteome</keyword>
<evidence type="ECO:0000313" key="4">
    <source>
        <dbReference type="EMBL" id="SCW53000.1"/>
    </source>
</evidence>
<feature type="region of interest" description="Disordered" evidence="2">
    <location>
        <begin position="93"/>
        <end position="139"/>
    </location>
</feature>
<accession>A0A1G4R877</accession>
<feature type="compositionally biased region" description="Polar residues" evidence="2">
    <location>
        <begin position="125"/>
        <end position="139"/>
    </location>
</feature>
<proteinExistence type="predicted"/>
<dbReference type="RefSeq" id="WP_090646327.1">
    <property type="nucleotide sequence ID" value="NZ_CBCRYE010000004.1"/>
</dbReference>
<evidence type="ECO:0008006" key="6">
    <source>
        <dbReference type="Google" id="ProtNLM"/>
    </source>
</evidence>
<evidence type="ECO:0000313" key="5">
    <source>
        <dbReference type="Proteomes" id="UP000199150"/>
    </source>
</evidence>
<keyword evidence="3" id="KW-0732">Signal</keyword>
<dbReference type="EMBL" id="FMTS01000002">
    <property type="protein sequence ID" value="SCW53000.1"/>
    <property type="molecule type" value="Genomic_DNA"/>
</dbReference>
<feature type="coiled-coil region" evidence="1">
    <location>
        <begin position="42"/>
        <end position="90"/>
    </location>
</feature>
<evidence type="ECO:0000256" key="1">
    <source>
        <dbReference type="SAM" id="Coils"/>
    </source>
</evidence>
<evidence type="ECO:0000256" key="2">
    <source>
        <dbReference type="SAM" id="MobiDB-lite"/>
    </source>
</evidence>
<organism evidence="4 5">
    <name type="scientific">Asticcacaulis taihuensis</name>
    <dbReference type="NCBI Taxonomy" id="260084"/>
    <lineage>
        <taxon>Bacteria</taxon>
        <taxon>Pseudomonadati</taxon>
        <taxon>Pseudomonadota</taxon>
        <taxon>Alphaproteobacteria</taxon>
        <taxon>Caulobacterales</taxon>
        <taxon>Caulobacteraceae</taxon>
        <taxon>Asticcacaulis</taxon>
    </lineage>
</organism>
<sequence>MRYAQRHAPHLSGCLLALMAGASPLVAARPVQAADQATDTRLAEIKQALQAQESRLDSQQKQLADQQKTLTTQQAEIDRLRAERDGLLADIRAGRSDAPAGSDTAVPYASLSPNTSSAPAPLSGSDASTSGTPAMTVSQVEPMRPDPLPQQPVGAAPPPKKVEEVAALPEHVGVLTPKGKLVFTPSLDYVRSSSNRLVFRGVEIVPGIQVGVIEANDADRDSAVATVAMRYGLTSRLEVEARIPYVYRHDRVTTLAQRDETINRTTELDGQQIGDVEFSARYQLNEVRPGRAIFVANARIKPPTGLSPYDVGYDQFGVATSLATGSGFWAIEGGVTMLYPSDPGVIFGSLSYLHNVPRDIDKEIGGAMVGRVEPGDAISASLGFGLALNPRFSVSFGYSHSFIFPTKTQIGNTIQQSNSLQVGSLLMGWSYRLSDRMTLTNNFEFGVTSDAPDMRMVVAAPMSF</sequence>
<feature type="signal peptide" evidence="3">
    <location>
        <begin position="1"/>
        <end position="33"/>
    </location>
</feature>